<gene>
    <name evidence="2" type="ORF">HYH03_000667</name>
</gene>
<dbReference type="AlphaFoldDB" id="A0A836C6R6"/>
<dbReference type="InterPro" id="IPR006502">
    <property type="entry name" value="PDDEXK-like"/>
</dbReference>
<dbReference type="PANTHER" id="PTHR31579">
    <property type="entry name" value="OS03G0796600 PROTEIN"/>
    <property type="match status" value="1"/>
</dbReference>
<evidence type="ECO:0000313" key="2">
    <source>
        <dbReference type="EMBL" id="KAG2502180.1"/>
    </source>
</evidence>
<feature type="compositionally biased region" description="Low complexity" evidence="1">
    <location>
        <begin position="709"/>
        <end position="732"/>
    </location>
</feature>
<feature type="region of interest" description="Disordered" evidence="1">
    <location>
        <begin position="207"/>
        <end position="244"/>
    </location>
</feature>
<feature type="compositionally biased region" description="Low complexity" evidence="1">
    <location>
        <begin position="592"/>
        <end position="618"/>
    </location>
</feature>
<proteinExistence type="predicted"/>
<dbReference type="PANTHER" id="PTHR31579:SF1">
    <property type="entry name" value="OS03G0796600 PROTEIN"/>
    <property type="match status" value="1"/>
</dbReference>
<feature type="compositionally biased region" description="Low complexity" evidence="1">
    <location>
        <begin position="967"/>
        <end position="994"/>
    </location>
</feature>
<sequence>MTGPTSVSGLRQSQSLPALFPPVLQCAPLVTGGGGRRKARALEGPTSELRPEPSASSVGDTGRALSRSPISSAYFSPGVFELELGGSCQLPSERGRLGEQASLDPAPLTASLASLAAPVPAPPASPALQHGAQLAAASGLGALDRSRSDLQTSMTHHFGPKGVPPAVAQTPTAERILDLCRPCGEVEQELARRLRAFRNSRIAKSAAPMSADSVVGPTPQPPGLAASGLASAGPPSSRAPAPTPGEVEALAAELTAAGFVVRILDGTRMSKDARSCLRTLKHSFLVCLGWNRPAAAAPGPAAPAGAGSGAAQEQGSGQPVQPCEPLVVELRFREQFLIANPTRDYEHMLMALPVVFVGPLRRMDAVVELVAAEVAAVFKAAARPLPPWRTKGAMLSKWAPEQLADLGRRMAHPEALRIEDEPSWGSAAATAAAAAALEPLARLPAAQVDSFVSDDEGEAEVSLSGFEGRLDLDDGGGQGAGTQWLDLGSESDLPSVPPAAAAAAAAVAAAAASAVAAPPPPVSVTALLLRSAEAPHAPAPSIYGVGPAFGPDGIGEVVHGGIRAAAAAGILARAQPGTGISDAAGPAPPLQQPQQQQPLYPQHQHQQQQHQHQQHPYQGPAYEHSNAEPLAAAARGPAQAAEPAHRPGASSFAFGSGLTFPLLGSAGREPPAAPLMLGPLAPPQQPALQPAAMTPLQPALPPSAQDPTQQRGPGQAPQPQPAQGQGPLQPQAPEQPPPAGRFSAFSPFASVSMPDLDTREWTGPAPAAPQPLPAAPAAHPGTPPGTLPEFTLKPHPELLAGATLNPGGAAAAAAVAAAAAPPPPTTLPMNTPPRSAAMELAEAIGEELAAGGGGNQPLGLGALGDLDLGRAIADVLAARRLEADAATANGLGNGEAGPVGPMVGGSGSGAYLLQRHAPLDVLQITRRSSSDLSRAASKFKQAKGLLAAALRRATGGSRDGTGRDMDGAAGSTRSAGAAAGPVSGLSLGLGQGSARVSSNDRDGRDRSPAVGAAVGAPAAAASGDGAGKAGGNDPLQVTLPGGVMTKPRDSDPPWARIATVRWGQPPATGAQG</sequence>
<dbReference type="OrthoDB" id="691424at2759"/>
<feature type="region of interest" description="Disordered" evidence="1">
    <location>
        <begin position="694"/>
        <end position="784"/>
    </location>
</feature>
<keyword evidence="3" id="KW-1185">Reference proteome</keyword>
<feature type="compositionally biased region" description="Low complexity" evidence="1">
    <location>
        <begin position="1008"/>
        <end position="1023"/>
    </location>
</feature>
<dbReference type="Pfam" id="PF04720">
    <property type="entry name" value="PDDEXK_6"/>
    <property type="match status" value="1"/>
</dbReference>
<comment type="caution">
    <text evidence="2">The sequence shown here is derived from an EMBL/GenBank/DDBJ whole genome shotgun (WGS) entry which is preliminary data.</text>
</comment>
<feature type="region of interest" description="Disordered" evidence="1">
    <location>
        <begin position="469"/>
        <end position="490"/>
    </location>
</feature>
<organism evidence="2 3">
    <name type="scientific">Edaphochlamys debaryana</name>
    <dbReference type="NCBI Taxonomy" id="47281"/>
    <lineage>
        <taxon>Eukaryota</taxon>
        <taxon>Viridiplantae</taxon>
        <taxon>Chlorophyta</taxon>
        <taxon>core chlorophytes</taxon>
        <taxon>Chlorophyceae</taxon>
        <taxon>CS clade</taxon>
        <taxon>Chlamydomonadales</taxon>
        <taxon>Chlamydomonadales incertae sedis</taxon>
        <taxon>Edaphochlamys</taxon>
    </lineage>
</organism>
<feature type="compositionally biased region" description="Low complexity" evidence="1">
    <location>
        <begin position="298"/>
        <end position="319"/>
    </location>
</feature>
<dbReference type="Proteomes" id="UP000612055">
    <property type="component" value="Unassembled WGS sequence"/>
</dbReference>
<protein>
    <submittedName>
        <fullName evidence="2">Uncharacterized protein</fullName>
    </submittedName>
</protein>
<feature type="compositionally biased region" description="Low complexity" evidence="1">
    <location>
        <begin position="223"/>
        <end position="244"/>
    </location>
</feature>
<feature type="region of interest" description="Disordered" evidence="1">
    <location>
        <begin position="298"/>
        <end position="320"/>
    </location>
</feature>
<dbReference type="EMBL" id="JAEHOE010000001">
    <property type="protein sequence ID" value="KAG2502180.1"/>
    <property type="molecule type" value="Genomic_DNA"/>
</dbReference>
<evidence type="ECO:0000256" key="1">
    <source>
        <dbReference type="SAM" id="MobiDB-lite"/>
    </source>
</evidence>
<feature type="compositionally biased region" description="Basic and acidic residues" evidence="1">
    <location>
        <begin position="998"/>
        <end position="1007"/>
    </location>
</feature>
<feature type="region of interest" description="Disordered" evidence="1">
    <location>
        <begin position="954"/>
        <end position="1072"/>
    </location>
</feature>
<feature type="region of interest" description="Disordered" evidence="1">
    <location>
        <begin position="577"/>
        <end position="623"/>
    </location>
</feature>
<feature type="region of interest" description="Disordered" evidence="1">
    <location>
        <begin position="30"/>
        <end position="66"/>
    </location>
</feature>
<name>A0A836C6R6_9CHLO</name>
<accession>A0A836C6R6</accession>
<reference evidence="2" key="1">
    <citation type="journal article" date="2020" name="bioRxiv">
        <title>Comparative genomics of Chlamydomonas.</title>
        <authorList>
            <person name="Craig R.J."/>
            <person name="Hasan A.R."/>
            <person name="Ness R.W."/>
            <person name="Keightley P.D."/>
        </authorList>
    </citation>
    <scope>NUCLEOTIDE SEQUENCE</scope>
    <source>
        <strain evidence="2">CCAP 11/70</strain>
    </source>
</reference>
<evidence type="ECO:0000313" key="3">
    <source>
        <dbReference type="Proteomes" id="UP000612055"/>
    </source>
</evidence>